<reference evidence="2" key="1">
    <citation type="journal article" date="2020" name="J Insects Food Feed">
        <title>The yellow mealworm (Tenebrio molitor) genome: a resource for the emerging insects as food and feed industry.</title>
        <authorList>
            <person name="Eriksson T."/>
            <person name="Andere A."/>
            <person name="Kelstrup H."/>
            <person name="Emery V."/>
            <person name="Picard C."/>
        </authorList>
    </citation>
    <scope>NUCLEOTIDE SEQUENCE</scope>
    <source>
        <strain evidence="2">Stoneville</strain>
        <tissue evidence="2">Whole head</tissue>
    </source>
</reference>
<feature type="region of interest" description="Disordered" evidence="1">
    <location>
        <begin position="568"/>
        <end position="587"/>
    </location>
</feature>
<evidence type="ECO:0000313" key="3">
    <source>
        <dbReference type="Proteomes" id="UP000719412"/>
    </source>
</evidence>
<organism evidence="2 3">
    <name type="scientific">Tenebrio molitor</name>
    <name type="common">Yellow mealworm beetle</name>
    <dbReference type="NCBI Taxonomy" id="7067"/>
    <lineage>
        <taxon>Eukaryota</taxon>
        <taxon>Metazoa</taxon>
        <taxon>Ecdysozoa</taxon>
        <taxon>Arthropoda</taxon>
        <taxon>Hexapoda</taxon>
        <taxon>Insecta</taxon>
        <taxon>Pterygota</taxon>
        <taxon>Neoptera</taxon>
        <taxon>Endopterygota</taxon>
        <taxon>Coleoptera</taxon>
        <taxon>Polyphaga</taxon>
        <taxon>Cucujiformia</taxon>
        <taxon>Tenebrionidae</taxon>
        <taxon>Tenebrio</taxon>
    </lineage>
</organism>
<comment type="caution">
    <text evidence="2">The sequence shown here is derived from an EMBL/GenBank/DDBJ whole genome shotgun (WGS) entry which is preliminary data.</text>
</comment>
<reference evidence="2" key="2">
    <citation type="submission" date="2021-08" db="EMBL/GenBank/DDBJ databases">
        <authorList>
            <person name="Eriksson T."/>
        </authorList>
    </citation>
    <scope>NUCLEOTIDE SEQUENCE</scope>
    <source>
        <strain evidence="2">Stoneville</strain>
        <tissue evidence="2">Whole head</tissue>
    </source>
</reference>
<sequence length="809" mass="89232">MSGGKERRTGGGFFAGPEFSLESILADAYEYVTIESCLILFGGEPRSVICMFEDAVQGWLSMFHGVLPNGGGKSTGLVLGEGGSRPSNAISAIFLPGTKRTRLERERKWEEFRKKERIHPEGGGLLRLSRAFSTVRFEMGTVRMGAEGRCSVNPHGELHLETTEKASGQDEANSFALPESIHSARGSTTRPLIRTTRMCKSHHNAISTVTVVTTAPPASDPQSRAGLAERQLLFVSIGGAFKGDVEILGAKSGSCREADPEDFFFFLLLSFIPDITKRHANIMNVLLVGARRNVKGTATLDVLQNSIYPECHIFVLSLRPGVDMFNPGSHGFAYFRWSLILRVNKAKSEVIVRPLPHNNVDNTTHITWQTRIPSSGNPPPESLHQQDRDNRSCRHKNLQLLKQEEGSWIDGRGLYRSCADNEAKETSLRRLQLVGRRGAATSSKAPGRLASNNEHVTIAGQEWTASSEASARSRHSILIELNDLFTPILFSWKCLDGSSTVSGTLFMSSGEFLPIKRTTGVLSQIGTGMRSGANLQTGRIDADASKMASCPFRRTSSHALPNGALKRSFTSRQSSIQIPNDDQDEEDKNTLNLKHLNDAIVTLTAPPSLLPIRRFHFVTGSSNSTVIGRIRSHTHNYKKSIDPIEHRCQIYFMQTEMDPLSDYIELTQHVGKARSRAEGLVEHYGMIPAKNWAIFRVAEGRGRRDRDAPERADPGFAIISVGLKEMDPESFGKVFSGCPSGSVDGVSWQKGGAVELSINVTVLGVFNGFSRRIIKWEQIRPFRSIYRVRASFSINHGTKSSPWSINEDA</sequence>
<feature type="compositionally biased region" description="Polar residues" evidence="1">
    <location>
        <begin position="568"/>
        <end position="580"/>
    </location>
</feature>
<evidence type="ECO:0000313" key="2">
    <source>
        <dbReference type="EMBL" id="KAH0814986.1"/>
    </source>
</evidence>
<gene>
    <name evidence="2" type="ORF">GEV33_007806</name>
</gene>
<name>A0A8J6LIH8_TENMO</name>
<keyword evidence="3" id="KW-1185">Reference proteome</keyword>
<dbReference type="EMBL" id="JABDTM020023690">
    <property type="protein sequence ID" value="KAH0814986.1"/>
    <property type="molecule type" value="Genomic_DNA"/>
</dbReference>
<accession>A0A8J6LIH8</accession>
<proteinExistence type="predicted"/>
<dbReference type="Proteomes" id="UP000719412">
    <property type="component" value="Unassembled WGS sequence"/>
</dbReference>
<feature type="region of interest" description="Disordered" evidence="1">
    <location>
        <begin position="369"/>
        <end position="391"/>
    </location>
</feature>
<protein>
    <submittedName>
        <fullName evidence="2">Uncharacterized protein</fullName>
    </submittedName>
</protein>
<dbReference type="AlphaFoldDB" id="A0A8J6LIH8"/>
<evidence type="ECO:0000256" key="1">
    <source>
        <dbReference type="SAM" id="MobiDB-lite"/>
    </source>
</evidence>